<dbReference type="Pfam" id="PF00126">
    <property type="entry name" value="HTH_1"/>
    <property type="match status" value="1"/>
</dbReference>
<dbReference type="Gene3D" id="1.10.10.10">
    <property type="entry name" value="Winged helix-like DNA-binding domain superfamily/Winged helix DNA-binding domain"/>
    <property type="match status" value="1"/>
</dbReference>
<dbReference type="InterPro" id="IPR050950">
    <property type="entry name" value="HTH-type_LysR_regulators"/>
</dbReference>
<dbReference type="EMBL" id="QZFR01000081">
    <property type="protein sequence ID" value="RXV70371.1"/>
    <property type="molecule type" value="Genomic_DNA"/>
</dbReference>
<dbReference type="PANTHER" id="PTHR30419:SF8">
    <property type="entry name" value="NITROGEN ASSIMILATION TRANSCRIPTIONAL ACTIVATOR-RELATED"/>
    <property type="match status" value="1"/>
</dbReference>
<comment type="caution">
    <text evidence="5">The sequence shown here is derived from an EMBL/GenBank/DDBJ whole genome shotgun (WGS) entry which is preliminary data.</text>
</comment>
<reference evidence="5 6" key="1">
    <citation type="submission" date="2018-09" db="EMBL/GenBank/DDBJ databases">
        <title>Murine metabolic-syndrome-specific gut microbial biobank.</title>
        <authorList>
            <person name="Liu C."/>
        </authorList>
    </citation>
    <scope>NUCLEOTIDE SEQUENCE [LARGE SCALE GENOMIC DNA]</scope>
    <source>
        <strain evidence="5 6">C-30</strain>
    </source>
</reference>
<dbReference type="Pfam" id="PF03466">
    <property type="entry name" value="LysR_substrate"/>
    <property type="match status" value="1"/>
</dbReference>
<dbReference type="InterPro" id="IPR036390">
    <property type="entry name" value="WH_DNA-bd_sf"/>
</dbReference>
<dbReference type="GO" id="GO:0003700">
    <property type="term" value="F:DNA-binding transcription factor activity"/>
    <property type="evidence" value="ECO:0007669"/>
    <property type="project" value="InterPro"/>
</dbReference>
<dbReference type="InterPro" id="IPR036388">
    <property type="entry name" value="WH-like_DNA-bd_sf"/>
</dbReference>
<dbReference type="PANTHER" id="PTHR30419">
    <property type="entry name" value="HTH-TYPE TRANSCRIPTIONAL REGULATOR YBHD"/>
    <property type="match status" value="1"/>
</dbReference>
<evidence type="ECO:0000256" key="2">
    <source>
        <dbReference type="ARBA" id="ARBA00023015"/>
    </source>
</evidence>
<accession>A0A4Q2ANE0</accession>
<sequence length="294" mass="33589">MYESLNIDLLYVFTTVAELKSINKSSDVLLLSQPAISKKIKQLEDYFGKKLFIRSPRGMALTPAGELFYSQSKKVIHDFNSLYHLENDQPCSKFSELHIGALDSIASLLYSGFFIEALSKAEQVVLTNKVTDLINDFNLGNLDVIFMDEYFENELTTNFEKYFLQAEPYYVLFSKNNVQLSKIKSPCLSAQELQKFDLLLYPDYCPIHIRIKQIFQQNHLSFPTIYEADYNESTASLVSCSELVTILPKSLALNKLENPTMQLAAKELMVPDLRRTAVFSNGKIPLNFIVSKLR</sequence>
<evidence type="ECO:0000256" key="3">
    <source>
        <dbReference type="ARBA" id="ARBA00023125"/>
    </source>
</evidence>
<evidence type="ECO:0000256" key="1">
    <source>
        <dbReference type="ARBA" id="ARBA00009437"/>
    </source>
</evidence>
<dbReference type="CDD" id="cd05466">
    <property type="entry name" value="PBP2_LTTR_substrate"/>
    <property type="match status" value="1"/>
</dbReference>
<comment type="similarity">
    <text evidence="1">Belongs to the LysR transcriptional regulatory family.</text>
</comment>
<dbReference type="PRINTS" id="PR00039">
    <property type="entry name" value="HTHLYSR"/>
</dbReference>
<protein>
    <submittedName>
        <fullName evidence="5">LysR family transcriptional regulator</fullName>
    </submittedName>
</protein>
<dbReference type="Proteomes" id="UP000289316">
    <property type="component" value="Unassembled WGS sequence"/>
</dbReference>
<dbReference type="GO" id="GO:0003677">
    <property type="term" value="F:DNA binding"/>
    <property type="evidence" value="ECO:0007669"/>
    <property type="project" value="UniProtKB-KW"/>
</dbReference>
<evidence type="ECO:0000313" key="6">
    <source>
        <dbReference type="Proteomes" id="UP000289316"/>
    </source>
</evidence>
<dbReference type="OrthoDB" id="9803735at2"/>
<dbReference type="AlphaFoldDB" id="A0A4Q2ANE0"/>
<dbReference type="InterPro" id="IPR000847">
    <property type="entry name" value="LysR_HTH_N"/>
</dbReference>
<keyword evidence="4" id="KW-0804">Transcription</keyword>
<gene>
    <name evidence="5" type="ORF">D6C19_09300</name>
</gene>
<dbReference type="GO" id="GO:0005829">
    <property type="term" value="C:cytosol"/>
    <property type="evidence" value="ECO:0007669"/>
    <property type="project" value="TreeGrafter"/>
</dbReference>
<dbReference type="FunFam" id="1.10.10.10:FF:000001">
    <property type="entry name" value="LysR family transcriptional regulator"/>
    <property type="match status" value="1"/>
</dbReference>
<proteinExistence type="inferred from homology"/>
<dbReference type="RefSeq" id="WP_004049680.1">
    <property type="nucleotide sequence ID" value="NZ_CABIVU010000051.1"/>
</dbReference>
<keyword evidence="2" id="KW-0805">Transcription regulation</keyword>
<evidence type="ECO:0000256" key="4">
    <source>
        <dbReference type="ARBA" id="ARBA00023163"/>
    </source>
</evidence>
<dbReference type="PROSITE" id="PS50931">
    <property type="entry name" value="HTH_LYSR"/>
    <property type="match status" value="1"/>
</dbReference>
<keyword evidence="3" id="KW-0238">DNA-binding</keyword>
<dbReference type="InterPro" id="IPR005119">
    <property type="entry name" value="LysR_subst-bd"/>
</dbReference>
<name>A0A4Q2ANE0_9LACO</name>
<dbReference type="SUPFAM" id="SSF53850">
    <property type="entry name" value="Periplasmic binding protein-like II"/>
    <property type="match status" value="1"/>
</dbReference>
<dbReference type="Gene3D" id="3.40.190.290">
    <property type="match status" value="1"/>
</dbReference>
<dbReference type="SUPFAM" id="SSF46785">
    <property type="entry name" value="Winged helix' DNA-binding domain"/>
    <property type="match status" value="1"/>
</dbReference>
<organism evidence="5 6">
    <name type="scientific">Ligilactobacillus murinus</name>
    <dbReference type="NCBI Taxonomy" id="1622"/>
    <lineage>
        <taxon>Bacteria</taxon>
        <taxon>Bacillati</taxon>
        <taxon>Bacillota</taxon>
        <taxon>Bacilli</taxon>
        <taxon>Lactobacillales</taxon>
        <taxon>Lactobacillaceae</taxon>
        <taxon>Ligilactobacillus</taxon>
    </lineage>
</organism>
<evidence type="ECO:0000313" key="5">
    <source>
        <dbReference type="EMBL" id="RXV70371.1"/>
    </source>
</evidence>